<dbReference type="PANTHER" id="PTHR35764">
    <property type="entry name" value="PROTEIN SHORTAGE IN CHIASMATA 1"/>
    <property type="match status" value="1"/>
</dbReference>
<keyword evidence="3" id="KW-1185">Reference proteome</keyword>
<accession>A0AAW1Q532</accession>
<dbReference type="EMBL" id="JALJOR010000006">
    <property type="protein sequence ID" value="KAK9815324.1"/>
    <property type="molecule type" value="Genomic_DNA"/>
</dbReference>
<protein>
    <submittedName>
        <fullName evidence="2">Uncharacterized protein</fullName>
    </submittedName>
</protein>
<sequence>MRCSASVTSNLGAKILLVGESNAFFTMYKVITAAGLHAYQLDRSGQLKASGLQPDAINQAVTNVLAAADCLLVTYDHLSVASFPWHSFSVIVDHKASLLKSRRSLYEAVLQLERQGAVVVERELDGLDLVLTCDTFLRVWTESSLMGAELASALKERVGQQLLCASSAYATAILCFEGSHAFSFQLAACIEEVYGAARQAGMRVQVFTSTSPTVTQNIVTKAVQTIVRGLHSSNALPVQLAEQQTPHERFLNAFPCLNPLSAARLLSVNCTLAQLVTLSSEGQQQLADALPDIPARSLKLLFELLAWGLPIRGVPAERYVAANMAHDGHYGFAGQAEDGVDEFGVHLEPYLDSQGDGSLDIQMDADEPYRGIPQSGSRFGLDCIIPDDRVQTDPSAQIMDPRNILDDFMQKRRTQGNQGTFKRGKLIPATGTAMHAGNEPFDPPVPASKGSRKSDFLSGLRASKTLGYKRPAAGTKQCKLVWGQGDGNLAGSRAETPRGHRLTPAKRPAVRPWM</sequence>
<feature type="region of interest" description="Disordered" evidence="1">
    <location>
        <begin position="489"/>
        <end position="514"/>
    </location>
</feature>
<comment type="caution">
    <text evidence="2">The sequence shown here is derived from an EMBL/GenBank/DDBJ whole genome shotgun (WGS) entry which is preliminary data.</text>
</comment>
<name>A0AAW1Q532_9CHLO</name>
<dbReference type="AlphaFoldDB" id="A0AAW1Q532"/>
<dbReference type="Proteomes" id="UP001489004">
    <property type="component" value="Unassembled WGS sequence"/>
</dbReference>
<organism evidence="2 3">
    <name type="scientific">[Myrmecia] bisecta</name>
    <dbReference type="NCBI Taxonomy" id="41462"/>
    <lineage>
        <taxon>Eukaryota</taxon>
        <taxon>Viridiplantae</taxon>
        <taxon>Chlorophyta</taxon>
        <taxon>core chlorophytes</taxon>
        <taxon>Trebouxiophyceae</taxon>
        <taxon>Trebouxiales</taxon>
        <taxon>Trebouxiaceae</taxon>
        <taxon>Myrmecia</taxon>
    </lineage>
</organism>
<gene>
    <name evidence="2" type="ORF">WJX72_001793</name>
</gene>
<dbReference type="PANTHER" id="PTHR35764:SF1">
    <property type="entry name" value="PROTEIN SHORTAGE IN CHIASMATA 1"/>
    <property type="match status" value="1"/>
</dbReference>
<evidence type="ECO:0000256" key="1">
    <source>
        <dbReference type="SAM" id="MobiDB-lite"/>
    </source>
</evidence>
<reference evidence="2 3" key="1">
    <citation type="journal article" date="2024" name="Nat. Commun.">
        <title>Phylogenomics reveals the evolutionary origins of lichenization in chlorophyte algae.</title>
        <authorList>
            <person name="Puginier C."/>
            <person name="Libourel C."/>
            <person name="Otte J."/>
            <person name="Skaloud P."/>
            <person name="Haon M."/>
            <person name="Grisel S."/>
            <person name="Petersen M."/>
            <person name="Berrin J.G."/>
            <person name="Delaux P.M."/>
            <person name="Dal Grande F."/>
            <person name="Keller J."/>
        </authorList>
    </citation>
    <scope>NUCLEOTIDE SEQUENCE [LARGE SCALE GENOMIC DNA]</scope>
    <source>
        <strain evidence="2 3">SAG 2043</strain>
    </source>
</reference>
<evidence type="ECO:0000313" key="3">
    <source>
        <dbReference type="Proteomes" id="UP001489004"/>
    </source>
</evidence>
<dbReference type="InterPro" id="IPR038824">
    <property type="entry name" value="SHOC1-like"/>
</dbReference>
<proteinExistence type="predicted"/>
<dbReference type="GO" id="GO:0000712">
    <property type="term" value="P:resolution of meiotic recombination intermediates"/>
    <property type="evidence" value="ECO:0007669"/>
    <property type="project" value="TreeGrafter"/>
</dbReference>
<evidence type="ECO:0000313" key="2">
    <source>
        <dbReference type="EMBL" id="KAK9815324.1"/>
    </source>
</evidence>